<name>A0A2P5BSY6_PARAD</name>
<feature type="region of interest" description="Disordered" evidence="8">
    <location>
        <begin position="2967"/>
        <end position="3012"/>
    </location>
</feature>
<dbReference type="InterPro" id="IPR044974">
    <property type="entry name" value="Disease_R_plants"/>
</dbReference>
<dbReference type="Gene3D" id="3.80.10.10">
    <property type="entry name" value="Ribonuclease Inhibitor"/>
    <property type="match status" value="2"/>
</dbReference>
<protein>
    <recommendedName>
        <fullName evidence="1">ADP-ribosyl cyclase/cyclic ADP-ribose hydrolase</fullName>
        <ecNumber evidence="1">3.2.2.6</ecNumber>
    </recommendedName>
</protein>
<proteinExistence type="predicted"/>
<dbReference type="InterPro" id="IPR058546">
    <property type="entry name" value="RPS4B/Roq1-like_LRR"/>
</dbReference>
<dbReference type="PANTHER" id="PTHR11017">
    <property type="entry name" value="LEUCINE-RICH REPEAT-CONTAINING PROTEIN"/>
    <property type="match status" value="1"/>
</dbReference>
<comment type="catalytic activity">
    <reaction evidence="7">
        <text>NAD(+) + H2O = ADP-D-ribose + nicotinamide + H(+)</text>
        <dbReference type="Rhea" id="RHEA:16301"/>
        <dbReference type="ChEBI" id="CHEBI:15377"/>
        <dbReference type="ChEBI" id="CHEBI:15378"/>
        <dbReference type="ChEBI" id="CHEBI:17154"/>
        <dbReference type="ChEBI" id="CHEBI:57540"/>
        <dbReference type="ChEBI" id="CHEBI:57967"/>
        <dbReference type="EC" id="3.2.2.6"/>
    </reaction>
    <physiologicalReaction direction="left-to-right" evidence="7">
        <dbReference type="Rhea" id="RHEA:16302"/>
    </physiologicalReaction>
</comment>
<dbReference type="Pfam" id="PF23286">
    <property type="entry name" value="LRR_13"/>
    <property type="match status" value="1"/>
</dbReference>
<dbReference type="InterPro" id="IPR045344">
    <property type="entry name" value="C-JID"/>
</dbReference>
<evidence type="ECO:0000259" key="9">
    <source>
        <dbReference type="PROSITE" id="PS50104"/>
    </source>
</evidence>
<dbReference type="SMART" id="SM00369">
    <property type="entry name" value="LRR_TYP"/>
    <property type="match status" value="3"/>
</dbReference>
<sequence length="3012" mass="345979">MATDVAAPSSSSSSSSSSSGRRLWRFDVFLSFRGEDTRQSFTDHLYKALTRRGIHTFRDDKKLKRGKTIAPELLKAIDESRFAIVVLSKDYASSTWCLEELAEIVECSKKETMGLTILPFFYDVEPSEVRKQTGSYAVAFAQHQRDFGDDIAKVNKWRNALIDVANVSGWDRKNRYESEVIEEIVENILQILNNTSSSSVEEHFVGMESRMKGVLSCLDMGSLDNVRTIGMWGMGGIGKTTLAQEVFNRFKDQFEASCFIENVREQSEKHGLVYLQKLLYGFLLESEAKIQNVNMGMNILKDRLRDIKVLIILDDVDKLDQIKYLAGEGVLEQSNWFGPGSRIIVTTRNKKLLTKYGSNVYEVKKLAYYEALQLLCKKAFEKNQPPDGYKEISNEVVKYANGLPLALEVLGSFLFDRDAEEWSSTLARLKEYPEDDIFGPLQVSVDGLRPTERKTFLDIACFFRGEKEIRVKKILEKCECFPEIDIKVLIEKSLITIVSDKLWMHDLLQELGWKIVRQESPFPGERSRLWLYKDAYDVLVDNKGTRAIEGLFLSLPRKQEVQLNGDPFSKMDRLRLLKIRNVNFSSSLGYLSSELRFLEWHRCPLKSFPTDFQPDKLVELNMSNGYIGQLSWKDMRPAKNLILIDLSDCLYLTKTSDFSNIPNLESLILKGCEKLSELHQSVGELKRLVLLNLKGCKNLKRLPHNISLESLEVCILSGCSKLNKFPHIKGNMEKLSELHLDGTAIVELPTSIEHLTGLTLLNLKDCKYLKSLPSVICSLTSLKTLNLSGCSLIDQLPEKLESLECLQELDLSESAIRREPASIRLLKNLEHLSFRGCQGVPHRSWISAFSSYLSPAGRSASTSLQLPNSFFYYSSSLRSLDLSNCNLTQGAIPYDIGRLSSLQQLNLSENNFVSLPNSICQLSELRELKLYRCSNLKMLPELPLSIRSVNASECASLEEAEFQTWISNSTGLSFIICKKSNDWEVERQSLGVPNIHAPPVLQKHFENEINGGKDFQFDFIQSRTPDWPGNSSKGPSITFQLPPDLDNDSRWLGLGLCFLYEIEEIKDSHCSALHATKFLCHFDTDQGCVEKSLMIPVNLNHNGIPTVACRYIPKGWFAGQLNKASYVTASIVTKIPIVEVTMCSGNLIYTHNVTEFVGDVIQLAFVNMDVQDYQRVKDLVETPEASLRITREDLESIEWERLRETKKLSGESENDYTYPLVIHLEKARTSVDRNATANRVKQEGELDSLLSRILKGHHARQYNFGCVFPLRAILPWFTEQSVGQVVTCCLPSDPFDVTTWIGIDLYVNLSWRSVALNNSDPVIHSFLVVDLFTCESARIHREVVPVQRDSIVGPHQLVVVHVPRVHLPEECSYQSLPITAMFRTTASDHVDIEMCGSRVVFKQDLKGFIKTLTECTLESSEVYYQLYKQTFENMEKEMLRRAETSMGDVLEGEMPNDVGYFYRLQREARQKNWEEHLKQKETREEFFIIECLLQDYYQGFNPKLIYNSCFPRNDVPEWFNNYNNSYSVRIQLPKTLKNDSNWIGLALCASFSSEENENQDSHTSQYFVCNLETDKGRVEPIHAYQTPEDQSNWSAMGRFIWLSYLPRGWFSDQLDECSVIEASFGSESVGLKTQKCGLRLLYDTEDQLFKQIILHCMKVFGDYFHFLKQGFDQVSPKFSLDPIIPKRISRDPMSAFVVLYILAETPFRNSHSDSLARWKRKLENLLPYFFKVPLMVVLSFHGHIVSTLLDFDLNFGCNFYYPQKQIPEWFTDQTSNMAKVRVPFSPNLYNDDNWKGYVLCTAFSIHDHPEAIYDNTGSEMLFNAVCHFQMEKYHALQSMRINKESIKWKHVRSFIWITYAPRWWFKDFLNIQEGGYIQVNVVSDSPGLGISRCGIRLLYQQDVEDFKQIIIQSLTSFFDDSGLVQRFLLDRIKKKLDSDLFKRFPLDEIEKLQRDGDNQKTSGPSNYFHVDPLIEAIQSRVSADIFLTFENAVSCKEELTFEDICSTMIQGCRSYNLTVHLTRELHILLSRIFEGHHARMYSFGCIFYPIFSQGAILRWFTDVCLGRLVIAYPPSNLSDDKTWLGIGLYVVLHWRTDVPLDNLDSNAPFLVVDFLTNGGILLHTALFSLRRDSLVGQHRVLLFHVPRVCFPEQQLNQCQQIIALFSTTLPDHVGIGMCGIHLLYQQDLKRFVEVITRCTLGTPGVYYSRYYHTFVNMERKIRNEAETCENDAEEEEMPLDFGYLFSSQRDYECLHKQEVEQDPTSMQLIPGDSRFITSLTRIPTCNESKILAYILKGCNKVFDQTVIYNSCFPPSEVPEWFYHQATGPSVSIQLPKNFHDENDWIGLALWASFSARDHSMAILENEAHDLICHVECDRGSLERLHACRTGKKEFKWLHLGGFIWLSYIPRWWFSGEMNHCSIMEASFGSGLPGLWVEKCGLRLVYEQGNDIQEFGGIIDLCDSKSLENELATEMEMVNFGSSKSSLTYIDIMAETLLYEHHDDSRNTLNGYLLGLLETFFLSSNAQFTLSLGGHTVSILRGFDPVLVHFLCFPQKKIPEWFKNQSSTPKLKIQLRPYLHNVYALLGFALCAAFSVREHPTVIHDNTGAEMYVNLQCRFRIVNEDCDLKPTLRLAKEEFTWKHVGGFIWLIYLPRWLFADSLKQESSIEIELSSDCPDLEMRKCGIHLLYPQDAEEFKRTIVTCFTSFLDDLDPVHQFLKDKRCVKLCHGDKGETNGTGISFVDPTQRTNRLYETPHHLRMRRPVYQGESSGNSSQFSDKSEKMDFDRESMFNLCFPHAEILDWFRHHSNGPSVTIQIPENLHGEVGNWIGLALCAYFSDLNPQHPTSFIENLDMETSHHLICHFQTERSGLEHPHIYRTTNDEFKWLKHGCQFVWLFYIPRKWFSDQLNQRGSVEASFASDNQSLCVQKCGLRLVYCHDEDELKQTIMHCKTSLFENEDHIFVGSESTNKQYHESEPGSSRIGSSTKVDPQQERLEGLTDRNIRDKGKQVLE</sequence>
<evidence type="ECO:0000256" key="3">
    <source>
        <dbReference type="ARBA" id="ARBA00022737"/>
    </source>
</evidence>
<dbReference type="GO" id="GO:0007165">
    <property type="term" value="P:signal transduction"/>
    <property type="evidence" value="ECO:0007669"/>
    <property type="project" value="InterPro"/>
</dbReference>
<dbReference type="PROSITE" id="PS51450">
    <property type="entry name" value="LRR"/>
    <property type="match status" value="1"/>
</dbReference>
<dbReference type="Gene3D" id="1.10.8.430">
    <property type="entry name" value="Helical domain of apoptotic protease-activating factors"/>
    <property type="match status" value="1"/>
</dbReference>
<dbReference type="InterPro" id="IPR058192">
    <property type="entry name" value="WHD_ROQ1-like"/>
</dbReference>
<keyword evidence="2" id="KW-0433">Leucine-rich repeat</keyword>
<evidence type="ECO:0000256" key="8">
    <source>
        <dbReference type="SAM" id="MobiDB-lite"/>
    </source>
</evidence>
<dbReference type="Pfam" id="PF23282">
    <property type="entry name" value="WHD_ROQ1"/>
    <property type="match status" value="1"/>
</dbReference>
<feature type="compositionally biased region" description="Polar residues" evidence="8">
    <location>
        <begin position="2977"/>
        <end position="2989"/>
    </location>
</feature>
<evidence type="ECO:0000256" key="7">
    <source>
        <dbReference type="ARBA" id="ARBA00047304"/>
    </source>
</evidence>
<evidence type="ECO:0000256" key="5">
    <source>
        <dbReference type="ARBA" id="ARBA00022821"/>
    </source>
</evidence>
<reference evidence="11" key="1">
    <citation type="submission" date="2016-06" db="EMBL/GenBank/DDBJ databases">
        <title>Parallel loss of symbiosis genes in relatives of nitrogen-fixing non-legume Parasponia.</title>
        <authorList>
            <person name="Van Velzen R."/>
            <person name="Holmer R."/>
            <person name="Bu F."/>
            <person name="Rutten L."/>
            <person name="Van Zeijl A."/>
            <person name="Liu W."/>
            <person name="Santuari L."/>
            <person name="Cao Q."/>
            <person name="Sharma T."/>
            <person name="Shen D."/>
            <person name="Roswanjaya Y."/>
            <person name="Wardhani T."/>
            <person name="Kalhor M.S."/>
            <person name="Jansen J."/>
            <person name="Van den Hoogen J."/>
            <person name="Gungor B."/>
            <person name="Hartog M."/>
            <person name="Hontelez J."/>
            <person name="Verver J."/>
            <person name="Yang W.-C."/>
            <person name="Schijlen E."/>
            <person name="Repin R."/>
            <person name="Schilthuizen M."/>
            <person name="Schranz E."/>
            <person name="Heidstra R."/>
            <person name="Miyata K."/>
            <person name="Fedorova E."/>
            <person name="Kohlen W."/>
            <person name="Bisseling T."/>
            <person name="Smit S."/>
            <person name="Geurts R."/>
        </authorList>
    </citation>
    <scope>NUCLEOTIDE SEQUENCE [LARGE SCALE GENOMIC DNA]</scope>
    <source>
        <strain evidence="11">cv. WU1-14</strain>
    </source>
</reference>
<evidence type="ECO:0000256" key="2">
    <source>
        <dbReference type="ARBA" id="ARBA00022614"/>
    </source>
</evidence>
<keyword evidence="5" id="KW-0611">Plant defense</keyword>
<dbReference type="InterPro" id="IPR003591">
    <property type="entry name" value="Leu-rich_rpt_typical-subtyp"/>
</dbReference>
<evidence type="ECO:0000256" key="1">
    <source>
        <dbReference type="ARBA" id="ARBA00011982"/>
    </source>
</evidence>
<evidence type="ECO:0000256" key="6">
    <source>
        <dbReference type="ARBA" id="ARBA00023027"/>
    </source>
</evidence>
<dbReference type="InterPro" id="IPR027417">
    <property type="entry name" value="P-loop_NTPase"/>
</dbReference>
<dbReference type="OrthoDB" id="1936883at2759"/>
<dbReference type="EMBL" id="JXTB01000227">
    <property type="protein sequence ID" value="PON51854.1"/>
    <property type="molecule type" value="Genomic_DNA"/>
</dbReference>
<dbReference type="Pfam" id="PF20160">
    <property type="entry name" value="C-JID"/>
    <property type="match status" value="5"/>
</dbReference>
<dbReference type="InterPro" id="IPR032675">
    <property type="entry name" value="LRR_dom_sf"/>
</dbReference>
<dbReference type="SUPFAM" id="SSF52540">
    <property type="entry name" value="P-loop containing nucleoside triphosphate hydrolases"/>
    <property type="match status" value="1"/>
</dbReference>
<dbReference type="InterPro" id="IPR042197">
    <property type="entry name" value="Apaf_helical"/>
</dbReference>
<keyword evidence="6" id="KW-0520">NAD</keyword>
<keyword evidence="11" id="KW-1185">Reference proteome</keyword>
<dbReference type="InterPro" id="IPR000157">
    <property type="entry name" value="TIR_dom"/>
</dbReference>
<accession>A0A2P5BSY6</accession>
<organism evidence="10 11">
    <name type="scientific">Parasponia andersonii</name>
    <name type="common">Sponia andersonii</name>
    <dbReference type="NCBI Taxonomy" id="3476"/>
    <lineage>
        <taxon>Eukaryota</taxon>
        <taxon>Viridiplantae</taxon>
        <taxon>Streptophyta</taxon>
        <taxon>Embryophyta</taxon>
        <taxon>Tracheophyta</taxon>
        <taxon>Spermatophyta</taxon>
        <taxon>Magnoliopsida</taxon>
        <taxon>eudicotyledons</taxon>
        <taxon>Gunneridae</taxon>
        <taxon>Pentapetalae</taxon>
        <taxon>rosids</taxon>
        <taxon>fabids</taxon>
        <taxon>Rosales</taxon>
        <taxon>Cannabaceae</taxon>
        <taxon>Parasponia</taxon>
    </lineage>
</organism>
<evidence type="ECO:0000256" key="4">
    <source>
        <dbReference type="ARBA" id="ARBA00022801"/>
    </source>
</evidence>
<evidence type="ECO:0000313" key="10">
    <source>
        <dbReference type="EMBL" id="PON51854.1"/>
    </source>
</evidence>
<feature type="domain" description="TIR" evidence="9">
    <location>
        <begin position="24"/>
        <end position="192"/>
    </location>
</feature>
<dbReference type="SMART" id="SM00255">
    <property type="entry name" value="TIR"/>
    <property type="match status" value="1"/>
</dbReference>
<feature type="compositionally biased region" description="Basic and acidic residues" evidence="8">
    <location>
        <begin position="2990"/>
        <end position="3012"/>
    </location>
</feature>
<dbReference type="PANTHER" id="PTHR11017:SF559">
    <property type="entry name" value="DISEASE RESISTANCE PROTEIN CHL1"/>
    <property type="match status" value="1"/>
</dbReference>
<evidence type="ECO:0000313" key="11">
    <source>
        <dbReference type="Proteomes" id="UP000237105"/>
    </source>
</evidence>
<dbReference type="Pfam" id="PF00931">
    <property type="entry name" value="NB-ARC"/>
    <property type="match status" value="1"/>
</dbReference>
<dbReference type="EC" id="3.2.2.6" evidence="1"/>
<dbReference type="Gene3D" id="3.40.50.300">
    <property type="entry name" value="P-loop containing nucleotide triphosphate hydrolases"/>
    <property type="match status" value="1"/>
</dbReference>
<gene>
    <name evidence="10" type="primary">PanTNL6</name>
    <name evidence="10" type="ORF">PanWU01x14_212670</name>
</gene>
<dbReference type="Proteomes" id="UP000237105">
    <property type="component" value="Unassembled WGS sequence"/>
</dbReference>
<dbReference type="Pfam" id="PF01582">
    <property type="entry name" value="TIR"/>
    <property type="match status" value="1"/>
</dbReference>
<comment type="caution">
    <text evidence="10">The sequence shown here is derived from an EMBL/GenBank/DDBJ whole genome shotgun (WGS) entry which is preliminary data.</text>
</comment>
<dbReference type="FunFam" id="3.40.50.10140:FF:000007">
    <property type="entry name" value="Disease resistance protein (TIR-NBS-LRR class)"/>
    <property type="match status" value="1"/>
</dbReference>
<dbReference type="GO" id="GO:0043531">
    <property type="term" value="F:ADP binding"/>
    <property type="evidence" value="ECO:0007669"/>
    <property type="project" value="InterPro"/>
</dbReference>
<dbReference type="GO" id="GO:0006952">
    <property type="term" value="P:defense response"/>
    <property type="evidence" value="ECO:0007669"/>
    <property type="project" value="InterPro"/>
</dbReference>
<dbReference type="SUPFAM" id="SSF52200">
    <property type="entry name" value="Toll/Interleukin receptor TIR domain"/>
    <property type="match status" value="1"/>
</dbReference>
<dbReference type="PROSITE" id="PS50104">
    <property type="entry name" value="TIR"/>
    <property type="match status" value="1"/>
</dbReference>
<dbReference type="PRINTS" id="PR00364">
    <property type="entry name" value="DISEASERSIST"/>
</dbReference>
<keyword evidence="3" id="KW-0677">Repeat</keyword>
<keyword evidence="4" id="KW-0378">Hydrolase</keyword>
<dbReference type="SUPFAM" id="SSF52058">
    <property type="entry name" value="L domain-like"/>
    <property type="match status" value="2"/>
</dbReference>
<dbReference type="GO" id="GO:0061809">
    <property type="term" value="F:NAD+ nucleosidase activity, cyclic ADP-ribose generating"/>
    <property type="evidence" value="ECO:0007669"/>
    <property type="project" value="UniProtKB-EC"/>
</dbReference>
<dbReference type="InterPro" id="IPR002182">
    <property type="entry name" value="NB-ARC"/>
</dbReference>
<dbReference type="InterPro" id="IPR035897">
    <property type="entry name" value="Toll_tir_struct_dom_sf"/>
</dbReference>
<dbReference type="InterPro" id="IPR001611">
    <property type="entry name" value="Leu-rich_rpt"/>
</dbReference>
<dbReference type="Gene3D" id="3.40.50.10140">
    <property type="entry name" value="Toll/interleukin-1 receptor homology (TIR) domain"/>
    <property type="match status" value="1"/>
</dbReference>